<reference evidence="3 4" key="1">
    <citation type="submission" date="2018-11" db="EMBL/GenBank/DDBJ databases">
        <authorList>
            <person name="Criscuolo A."/>
        </authorList>
    </citation>
    <scope>NUCLEOTIDE SEQUENCE [LARGE SCALE GENOMIC DNA]</scope>
    <source>
        <strain evidence="3">ACIP111625</strain>
    </source>
</reference>
<evidence type="ECO:0000256" key="1">
    <source>
        <dbReference type="SAM" id="MobiDB-lite"/>
    </source>
</evidence>
<dbReference type="RefSeq" id="WP_124085525.1">
    <property type="nucleotide sequence ID" value="NZ_UXAW01000048.1"/>
</dbReference>
<proteinExistence type="predicted"/>
<dbReference type="GO" id="GO:0004540">
    <property type="term" value="F:RNA nuclease activity"/>
    <property type="evidence" value="ECO:0007669"/>
    <property type="project" value="InterPro"/>
</dbReference>
<dbReference type="Pfam" id="PF01936">
    <property type="entry name" value="NYN"/>
    <property type="match status" value="1"/>
</dbReference>
<protein>
    <submittedName>
        <fullName evidence="3">NYN domain protein</fullName>
    </submittedName>
</protein>
<dbReference type="InterPro" id="IPR021139">
    <property type="entry name" value="NYN"/>
</dbReference>
<evidence type="ECO:0000313" key="3">
    <source>
        <dbReference type="EMBL" id="VDC23578.1"/>
    </source>
</evidence>
<dbReference type="PANTHER" id="PTHR35811">
    <property type="entry name" value="SLR1870 PROTEIN"/>
    <property type="match status" value="1"/>
</dbReference>
<dbReference type="Proteomes" id="UP000277498">
    <property type="component" value="Unassembled WGS sequence"/>
</dbReference>
<keyword evidence="4" id="KW-1185">Reference proteome</keyword>
<dbReference type="AlphaFoldDB" id="A0A3P5WP86"/>
<feature type="domain" description="NYN" evidence="2">
    <location>
        <begin position="21"/>
        <end position="143"/>
    </location>
</feature>
<gene>
    <name evidence="3" type="ORF">XINFAN_01114</name>
</gene>
<dbReference type="CDD" id="cd11297">
    <property type="entry name" value="PIN_LabA-like_N_1"/>
    <property type="match status" value="1"/>
</dbReference>
<dbReference type="EMBL" id="UXAW01000048">
    <property type="protein sequence ID" value="VDC23578.1"/>
    <property type="molecule type" value="Genomic_DNA"/>
</dbReference>
<accession>A0A3P5WP86</accession>
<organism evidence="3 4">
    <name type="scientific">Pseudogemmobacter humi</name>
    <dbReference type="NCBI Taxonomy" id="2483812"/>
    <lineage>
        <taxon>Bacteria</taxon>
        <taxon>Pseudomonadati</taxon>
        <taxon>Pseudomonadota</taxon>
        <taxon>Alphaproteobacteria</taxon>
        <taxon>Rhodobacterales</taxon>
        <taxon>Paracoccaceae</taxon>
        <taxon>Pseudogemmobacter</taxon>
    </lineage>
</organism>
<evidence type="ECO:0000259" key="2">
    <source>
        <dbReference type="Pfam" id="PF01936"/>
    </source>
</evidence>
<dbReference type="OrthoDB" id="9783963at2"/>
<feature type="region of interest" description="Disordered" evidence="1">
    <location>
        <begin position="153"/>
        <end position="177"/>
    </location>
</feature>
<dbReference type="PANTHER" id="PTHR35811:SF1">
    <property type="entry name" value="HTH OST-TYPE DOMAIN-CONTAINING PROTEIN"/>
    <property type="match status" value="1"/>
</dbReference>
<evidence type="ECO:0000313" key="4">
    <source>
        <dbReference type="Proteomes" id="UP000277498"/>
    </source>
</evidence>
<sequence>MDLSPTAALSAPLTALVDTPLALLVDGENIPKTFAPDLLPVARLCGDARIRRVYGGLQHISGWEDHGFRLCPTRPGKNSADMLLCVEAMLLALREEFPTIAIVTGDRDFSYLAEQLREIGIRVIGIGDGRTPASFRNACSCFYQFDEVKAGKAATGKTRTTPPAPAPKPLSAASAPSELERLIPELERILRSSDMPGGWTASHWLRKQLAQSSPESALGKLSHRDFAQALRECGRFEVLQHNKTALLLRPLQPDLSARSASPRAP</sequence>
<name>A0A3P5WP86_9RHOB</name>
<dbReference type="Gene3D" id="3.40.50.1010">
    <property type="entry name" value="5'-nuclease"/>
    <property type="match status" value="1"/>
</dbReference>